<dbReference type="Gene3D" id="2.130.10.10">
    <property type="entry name" value="YVTN repeat-like/Quinoprotein amine dehydrogenase"/>
    <property type="match status" value="1"/>
</dbReference>
<dbReference type="AlphaFoldDB" id="A0A4P9WK38"/>
<evidence type="ECO:0000313" key="6">
    <source>
        <dbReference type="Proteomes" id="UP000269721"/>
    </source>
</evidence>
<dbReference type="Pfam" id="PF23411">
    <property type="entry name" value="Beta-prop_Vps41"/>
    <property type="match status" value="1"/>
</dbReference>
<reference evidence="6" key="1">
    <citation type="journal article" date="2018" name="Nat. Microbiol.">
        <title>Leveraging single-cell genomics to expand the fungal tree of life.</title>
        <authorList>
            <person name="Ahrendt S.R."/>
            <person name="Quandt C.A."/>
            <person name="Ciobanu D."/>
            <person name="Clum A."/>
            <person name="Salamov A."/>
            <person name="Andreopoulos B."/>
            <person name="Cheng J.F."/>
            <person name="Woyke T."/>
            <person name="Pelin A."/>
            <person name="Henrissat B."/>
            <person name="Reynolds N.K."/>
            <person name="Benny G.L."/>
            <person name="Smith M.E."/>
            <person name="James T.Y."/>
            <person name="Grigoriev I.V."/>
        </authorList>
    </citation>
    <scope>NUCLEOTIDE SEQUENCE [LARGE SCALE GENOMIC DNA]</scope>
</reference>
<evidence type="ECO:0000256" key="3">
    <source>
        <dbReference type="PROSITE-ProRule" id="PRU01006"/>
    </source>
</evidence>
<name>A0A4P9WK38_9FUNG</name>
<proteinExistence type="predicted"/>
<gene>
    <name evidence="5" type="ORF">BDK51DRAFT_11338</name>
</gene>
<organism evidence="5 6">
    <name type="scientific">Blyttiomyces helicus</name>
    <dbReference type="NCBI Taxonomy" id="388810"/>
    <lineage>
        <taxon>Eukaryota</taxon>
        <taxon>Fungi</taxon>
        <taxon>Fungi incertae sedis</taxon>
        <taxon>Chytridiomycota</taxon>
        <taxon>Chytridiomycota incertae sedis</taxon>
        <taxon>Chytridiomycetes</taxon>
        <taxon>Chytridiomycetes incertae sedis</taxon>
        <taxon>Blyttiomyces</taxon>
    </lineage>
</organism>
<feature type="domain" description="Vps41 beta-propeller" evidence="4">
    <location>
        <begin position="7"/>
        <end position="349"/>
    </location>
</feature>
<evidence type="ECO:0000313" key="5">
    <source>
        <dbReference type="EMBL" id="RKO93321.1"/>
    </source>
</evidence>
<evidence type="ECO:0000256" key="2">
    <source>
        <dbReference type="ARBA" id="ARBA00022927"/>
    </source>
</evidence>
<dbReference type="InterPro" id="IPR015943">
    <property type="entry name" value="WD40/YVTN_repeat-like_dom_sf"/>
</dbReference>
<dbReference type="OrthoDB" id="244107at2759"/>
<sequence length="647" mass="73386">EEEEPKLKYHRLAGTLAETLKKDAVSTMAVSDRFLALGTHWGVVHILDLIGTDVKRFESHSATVTDLCIDLNGEFVASASDDAGKVVINSLYTPEVQPFNFKRPVKAVSLEPDYSRKTTRQFVSGGMAELLLLSGKGWFGNKDIVIHSGEGPVYAVRWRGNFIAWANEAGVKIYDCPSQQKFAFIDRPPGSPRADLFRCNMCWKSDTELLIGWADSVKICVIKERSKMDVASGLPLRYVEIVCQFRTEFIVSGIAPLDDVIVLLSYMTDLNELKNVDIIQEGPITRKKEKPPEIQIVDVQGAAVANDVLSLFGFEHYQANDYRLEYLPGSTHAENTFYVVSPKDIVVAKPRDLDDHIEWLVDRQKYREALEAAEAAGPLYSGRLQVNSILDIGQKYLTTLMNAAQFEKAAHMCPRILREDPTLWEQWVYRFAEMKQIAAIRPFLPVEQPQLSSTVYEIVLVYFLSTDLPGFREVIKTWPPAIYNVPNVVEAVEAALENNSDSLDLMEAAFELQTHNKRFDQALYYGLRLRRPGILDLIAAHNLFTFVQDHVLLVMEYDEAHARDCPSPLPDAVQILVAHADRIPISRVVEQLRGNSRFLHIYLDALFQKDQHEGSEYHPLQPALYAEFDYPRLIDFLRSSTYYSFSK</sequence>
<protein>
    <recommendedName>
        <fullName evidence="4">Vps41 beta-propeller domain-containing protein</fullName>
    </recommendedName>
</protein>
<dbReference type="Proteomes" id="UP000269721">
    <property type="component" value="Unassembled WGS sequence"/>
</dbReference>
<dbReference type="InterPro" id="IPR057780">
    <property type="entry name" value="Beta-prop_Vps41"/>
</dbReference>
<dbReference type="PROSITE" id="PS50236">
    <property type="entry name" value="CHCR"/>
    <property type="match status" value="1"/>
</dbReference>
<dbReference type="PANTHER" id="PTHR12616">
    <property type="entry name" value="VACUOLAR PROTEIN SORTING VPS41"/>
    <property type="match status" value="1"/>
</dbReference>
<dbReference type="GO" id="GO:0016236">
    <property type="term" value="P:macroautophagy"/>
    <property type="evidence" value="ECO:0007669"/>
    <property type="project" value="TreeGrafter"/>
</dbReference>
<dbReference type="FunFam" id="2.130.10.10:FF:000932">
    <property type="entry name" value="Related to Vacuolar assembly protein VPS41"/>
    <property type="match status" value="1"/>
</dbReference>
<keyword evidence="2" id="KW-0653">Protein transport</keyword>
<dbReference type="GO" id="GO:0030897">
    <property type="term" value="C:HOPS complex"/>
    <property type="evidence" value="ECO:0007669"/>
    <property type="project" value="TreeGrafter"/>
</dbReference>
<dbReference type="InterPro" id="IPR036322">
    <property type="entry name" value="WD40_repeat_dom_sf"/>
</dbReference>
<dbReference type="SUPFAM" id="SSF50978">
    <property type="entry name" value="WD40 repeat-like"/>
    <property type="match status" value="1"/>
</dbReference>
<dbReference type="PANTHER" id="PTHR12616:SF1">
    <property type="entry name" value="VACUOLAR PROTEIN SORTING-ASSOCIATED PROTEIN 41 HOMOLOG"/>
    <property type="match status" value="1"/>
</dbReference>
<dbReference type="GO" id="GO:0009267">
    <property type="term" value="P:cellular response to starvation"/>
    <property type="evidence" value="ECO:0007669"/>
    <property type="project" value="TreeGrafter"/>
</dbReference>
<dbReference type="InterPro" id="IPR045111">
    <property type="entry name" value="Vps41/Vps8"/>
</dbReference>
<evidence type="ECO:0000256" key="1">
    <source>
        <dbReference type="ARBA" id="ARBA00022448"/>
    </source>
</evidence>
<accession>A0A4P9WK38</accession>
<keyword evidence="1" id="KW-0813">Transport</keyword>
<feature type="non-terminal residue" evidence="5">
    <location>
        <position position="1"/>
    </location>
</feature>
<keyword evidence="6" id="KW-1185">Reference proteome</keyword>
<dbReference type="GO" id="GO:0005770">
    <property type="term" value="C:late endosome"/>
    <property type="evidence" value="ECO:0007669"/>
    <property type="project" value="TreeGrafter"/>
</dbReference>
<dbReference type="GO" id="GO:0006623">
    <property type="term" value="P:protein targeting to vacuole"/>
    <property type="evidence" value="ECO:0007669"/>
    <property type="project" value="InterPro"/>
</dbReference>
<evidence type="ECO:0000259" key="4">
    <source>
        <dbReference type="Pfam" id="PF23411"/>
    </source>
</evidence>
<dbReference type="Pfam" id="PF23556">
    <property type="entry name" value="TPR_Vps41"/>
    <property type="match status" value="1"/>
</dbReference>
<dbReference type="InterPro" id="IPR000547">
    <property type="entry name" value="Clathrin_H-chain/VPS_repeat"/>
</dbReference>
<feature type="repeat" description="CHCR" evidence="3">
    <location>
        <begin position="573"/>
        <end position="647"/>
    </location>
</feature>
<feature type="non-terminal residue" evidence="5">
    <location>
        <position position="647"/>
    </location>
</feature>
<dbReference type="EMBL" id="KZ994287">
    <property type="protein sequence ID" value="RKO93321.1"/>
    <property type="molecule type" value="Genomic_DNA"/>
</dbReference>
<dbReference type="GO" id="GO:0034058">
    <property type="term" value="P:endosomal vesicle fusion"/>
    <property type="evidence" value="ECO:0007669"/>
    <property type="project" value="TreeGrafter"/>
</dbReference>